<evidence type="ECO:0000313" key="2">
    <source>
        <dbReference type="Proteomes" id="UP001206925"/>
    </source>
</evidence>
<dbReference type="EMBL" id="JAMZMK010005513">
    <property type="protein sequence ID" value="KAI7753192.1"/>
    <property type="molecule type" value="Genomic_DNA"/>
</dbReference>
<evidence type="ECO:0000313" key="1">
    <source>
        <dbReference type="EMBL" id="KAI7753192.1"/>
    </source>
</evidence>
<organism evidence="1 2">
    <name type="scientific">Ambrosia artemisiifolia</name>
    <name type="common">Common ragweed</name>
    <dbReference type="NCBI Taxonomy" id="4212"/>
    <lineage>
        <taxon>Eukaryota</taxon>
        <taxon>Viridiplantae</taxon>
        <taxon>Streptophyta</taxon>
        <taxon>Embryophyta</taxon>
        <taxon>Tracheophyta</taxon>
        <taxon>Spermatophyta</taxon>
        <taxon>Magnoliopsida</taxon>
        <taxon>eudicotyledons</taxon>
        <taxon>Gunneridae</taxon>
        <taxon>Pentapetalae</taxon>
        <taxon>asterids</taxon>
        <taxon>campanulids</taxon>
        <taxon>Asterales</taxon>
        <taxon>Asteraceae</taxon>
        <taxon>Asteroideae</taxon>
        <taxon>Heliantheae alliance</taxon>
        <taxon>Heliantheae</taxon>
        <taxon>Ambrosia</taxon>
    </lineage>
</organism>
<gene>
    <name evidence="1" type="ORF">M8C21_020286</name>
</gene>
<sequence length="72" mass="8139">MLLTCLIGNQYQSNDDGESSLTAGKPIHSAIEDLWRDQTRFCDTKLGSDEWERVISLIPNLQVPKNFSKSAR</sequence>
<accession>A0AAD5GS20</accession>
<dbReference type="Proteomes" id="UP001206925">
    <property type="component" value="Unassembled WGS sequence"/>
</dbReference>
<dbReference type="AlphaFoldDB" id="A0AAD5GS20"/>
<protein>
    <submittedName>
        <fullName evidence="1">Uncharacterized protein</fullName>
    </submittedName>
</protein>
<comment type="caution">
    <text evidence="1">The sequence shown here is derived from an EMBL/GenBank/DDBJ whole genome shotgun (WGS) entry which is preliminary data.</text>
</comment>
<name>A0AAD5GS20_AMBAR</name>
<proteinExistence type="predicted"/>
<reference evidence="1" key="1">
    <citation type="submission" date="2022-06" db="EMBL/GenBank/DDBJ databases">
        <title>Uncovering the hologenomic basis of an extraordinary plant invasion.</title>
        <authorList>
            <person name="Bieker V.C."/>
            <person name="Martin M.D."/>
            <person name="Gilbert T."/>
            <person name="Hodgins K."/>
            <person name="Battlay P."/>
            <person name="Petersen B."/>
            <person name="Wilson J."/>
        </authorList>
    </citation>
    <scope>NUCLEOTIDE SEQUENCE</scope>
    <source>
        <strain evidence="1">AA19_3_7</strain>
        <tissue evidence="1">Leaf</tissue>
    </source>
</reference>
<keyword evidence="2" id="KW-1185">Reference proteome</keyword>